<dbReference type="Gene3D" id="2.10.70.100">
    <property type="match status" value="1"/>
</dbReference>
<reference evidence="9 10" key="1">
    <citation type="submission" date="2016-11" db="EMBL/GenBank/DDBJ databases">
        <authorList>
            <person name="Jaros S."/>
            <person name="Januszkiewicz K."/>
            <person name="Wedrychowicz H."/>
        </authorList>
    </citation>
    <scope>NUCLEOTIDE SEQUENCE [LARGE SCALE GENOMIC DNA]</scope>
    <source>
        <strain evidence="9 10">CGMCC 1.8863</strain>
    </source>
</reference>
<evidence type="ECO:0000256" key="1">
    <source>
        <dbReference type="ARBA" id="ARBA00000085"/>
    </source>
</evidence>
<protein>
    <recommendedName>
        <fullName evidence="2">histidine kinase</fullName>
        <ecNumber evidence="2">2.7.13.3</ecNumber>
    </recommendedName>
</protein>
<dbReference type="Pfam" id="PF08447">
    <property type="entry name" value="PAS_3"/>
    <property type="match status" value="3"/>
</dbReference>
<feature type="domain" description="PAC" evidence="8">
    <location>
        <begin position="58"/>
        <end position="110"/>
    </location>
</feature>
<name>A0A1M6D6H0_9FLAO</name>
<dbReference type="SUPFAM" id="SSF55785">
    <property type="entry name" value="PYP-like sensor domain (PAS domain)"/>
    <property type="match status" value="4"/>
</dbReference>
<dbReference type="GO" id="GO:0004673">
    <property type="term" value="F:protein histidine kinase activity"/>
    <property type="evidence" value="ECO:0007669"/>
    <property type="project" value="UniProtKB-EC"/>
</dbReference>
<dbReference type="InterPro" id="IPR001610">
    <property type="entry name" value="PAC"/>
</dbReference>
<dbReference type="SUPFAM" id="SSF55874">
    <property type="entry name" value="ATPase domain of HSP90 chaperone/DNA topoisomerase II/histidine kinase"/>
    <property type="match status" value="1"/>
</dbReference>
<dbReference type="Gene3D" id="3.30.450.20">
    <property type="entry name" value="PAS domain"/>
    <property type="match status" value="4"/>
</dbReference>
<evidence type="ECO:0000256" key="2">
    <source>
        <dbReference type="ARBA" id="ARBA00012438"/>
    </source>
</evidence>
<dbReference type="InterPro" id="IPR052162">
    <property type="entry name" value="Sensor_kinase/Photoreceptor"/>
</dbReference>
<evidence type="ECO:0000256" key="4">
    <source>
        <dbReference type="ARBA" id="ARBA00022679"/>
    </source>
</evidence>
<dbReference type="InterPro" id="IPR000014">
    <property type="entry name" value="PAS"/>
</dbReference>
<evidence type="ECO:0000256" key="3">
    <source>
        <dbReference type="ARBA" id="ARBA00022553"/>
    </source>
</evidence>
<evidence type="ECO:0000259" key="6">
    <source>
        <dbReference type="PROSITE" id="PS50109"/>
    </source>
</evidence>
<dbReference type="InterPro" id="IPR005467">
    <property type="entry name" value="His_kinase_dom"/>
</dbReference>
<gene>
    <name evidence="9" type="ORF">SAMN04487911_104177</name>
</gene>
<evidence type="ECO:0000259" key="8">
    <source>
        <dbReference type="PROSITE" id="PS50113"/>
    </source>
</evidence>
<sequence length="720" mass="82231">MAMVDKELNFINYSSIWFEELGIQKGDIRGKSFFEVVPNTPRIFKNILKNCLKQTDVTKIEQQHTLPNGSSQWYKWRVKPCKDREGNVAGLIISSENITRLKRTKELLETTENVARIGGWELDLLTNKIQWSDITKEIHEVPLSYVPSIDTAMQFYKEGEHREKIRKLIENAIEKGESWDTELQIVTASGKDLWVRAKGVPELINGKIVRLFGVFQDIDTIKRAELENEIIVERLKIATAAANVGIWEYHLWDNTQSWDDRMYALYGVKKESFTKSFEAWLSCIHPDDKEKVLLEIDMALRGEKEFKTKFRVVLPSGDIRHIKAIATLQEDKAGNRIKMIGTNWDITELINTQLKLDKSQESLKGSFESSAVGMSLVGVDGSWLDVNESLCKSLGYTREEMMQLTFQDITHPDDLDEDLEYLQALLDGKSDSYQLEKRYFHKKGHIVYIILTVTAVKDISGNVSHFISQILDITSRIEATKKSNELLKVSKSQNESLTNFAHIVSHNLRSHSSNLSMLINYLMEEEDEEERKELESMILDASESLNETVQHLNEVVSIKTDIQDQLQDLNLLEGIRSVVKNISGLLKDRKVQCKIDINEDEKIKAVPAYLDSILLNLFTNSIKYCSPDKPPIINITAKKTGDMVTLEFTDNGLGIDLDRHGDKIFGMYKTFHKHKDAKGIGLFITKNQIEAMNGKIQVRSKVNEGTTFIISFLSANTTIK</sequence>
<feature type="domain" description="PAS" evidence="7">
    <location>
        <begin position="359"/>
        <end position="429"/>
    </location>
</feature>
<feature type="domain" description="PAC" evidence="8">
    <location>
        <begin position="306"/>
        <end position="358"/>
    </location>
</feature>
<dbReference type="CDD" id="cd00130">
    <property type="entry name" value="PAS"/>
    <property type="match status" value="3"/>
</dbReference>
<keyword evidence="5" id="KW-0418">Kinase</keyword>
<evidence type="ECO:0000313" key="10">
    <source>
        <dbReference type="Proteomes" id="UP000184231"/>
    </source>
</evidence>
<proteinExistence type="predicted"/>
<dbReference type="Gene3D" id="3.30.565.10">
    <property type="entry name" value="Histidine kinase-like ATPase, C-terminal domain"/>
    <property type="match status" value="1"/>
</dbReference>
<dbReference type="PROSITE" id="PS50112">
    <property type="entry name" value="PAS"/>
    <property type="match status" value="1"/>
</dbReference>
<dbReference type="NCBIfam" id="TIGR00229">
    <property type="entry name" value="sensory_box"/>
    <property type="match status" value="4"/>
</dbReference>
<feature type="domain" description="Histidine kinase" evidence="6">
    <location>
        <begin position="503"/>
        <end position="716"/>
    </location>
</feature>
<evidence type="ECO:0000259" key="7">
    <source>
        <dbReference type="PROSITE" id="PS50112"/>
    </source>
</evidence>
<dbReference type="SMART" id="SM00387">
    <property type="entry name" value="HATPase_c"/>
    <property type="match status" value="1"/>
</dbReference>
<dbReference type="PROSITE" id="PS50109">
    <property type="entry name" value="HIS_KIN"/>
    <property type="match status" value="1"/>
</dbReference>
<feature type="domain" description="PAC" evidence="8">
    <location>
        <begin position="433"/>
        <end position="485"/>
    </location>
</feature>
<keyword evidence="3" id="KW-0597">Phosphoprotein</keyword>
<dbReference type="Pfam" id="PF08448">
    <property type="entry name" value="PAS_4"/>
    <property type="match status" value="1"/>
</dbReference>
<dbReference type="PROSITE" id="PS50113">
    <property type="entry name" value="PAC"/>
    <property type="match status" value="3"/>
</dbReference>
<dbReference type="InterPro" id="IPR004358">
    <property type="entry name" value="Sig_transdc_His_kin-like_C"/>
</dbReference>
<dbReference type="InterPro" id="IPR000700">
    <property type="entry name" value="PAS-assoc_C"/>
</dbReference>
<keyword evidence="10" id="KW-1185">Reference proteome</keyword>
<dbReference type="EC" id="2.7.13.3" evidence="2"/>
<evidence type="ECO:0000256" key="5">
    <source>
        <dbReference type="ARBA" id="ARBA00022777"/>
    </source>
</evidence>
<evidence type="ECO:0000313" key="9">
    <source>
        <dbReference type="EMBL" id="SHI68815.1"/>
    </source>
</evidence>
<dbReference type="Pfam" id="PF02518">
    <property type="entry name" value="HATPase_c"/>
    <property type="match status" value="1"/>
</dbReference>
<comment type="catalytic activity">
    <reaction evidence="1">
        <text>ATP + protein L-histidine = ADP + protein N-phospho-L-histidine.</text>
        <dbReference type="EC" id="2.7.13.3"/>
    </reaction>
</comment>
<dbReference type="PRINTS" id="PR00344">
    <property type="entry name" value="BCTRLSENSOR"/>
</dbReference>
<dbReference type="InterPro" id="IPR013655">
    <property type="entry name" value="PAS_fold_3"/>
</dbReference>
<dbReference type="SMART" id="SM00086">
    <property type="entry name" value="PAC"/>
    <property type="match status" value="4"/>
</dbReference>
<dbReference type="SMART" id="SM00091">
    <property type="entry name" value="PAS"/>
    <property type="match status" value="2"/>
</dbReference>
<keyword evidence="4" id="KW-0808">Transferase</keyword>
<dbReference type="InterPro" id="IPR036890">
    <property type="entry name" value="HATPase_C_sf"/>
</dbReference>
<dbReference type="PANTHER" id="PTHR43304">
    <property type="entry name" value="PHYTOCHROME-LIKE PROTEIN CPH1"/>
    <property type="match status" value="1"/>
</dbReference>
<organism evidence="9 10">
    <name type="scientific">Arenibacter nanhaiticus</name>
    <dbReference type="NCBI Taxonomy" id="558155"/>
    <lineage>
        <taxon>Bacteria</taxon>
        <taxon>Pseudomonadati</taxon>
        <taxon>Bacteroidota</taxon>
        <taxon>Flavobacteriia</taxon>
        <taxon>Flavobacteriales</taxon>
        <taxon>Flavobacteriaceae</taxon>
        <taxon>Arenibacter</taxon>
    </lineage>
</organism>
<dbReference type="InterPro" id="IPR003594">
    <property type="entry name" value="HATPase_dom"/>
</dbReference>
<dbReference type="PANTHER" id="PTHR43304:SF1">
    <property type="entry name" value="PAC DOMAIN-CONTAINING PROTEIN"/>
    <property type="match status" value="1"/>
</dbReference>
<accession>A0A1M6D6H0</accession>
<dbReference type="STRING" id="558155.SAMN04487911_104177"/>
<dbReference type="InterPro" id="IPR013656">
    <property type="entry name" value="PAS_4"/>
</dbReference>
<dbReference type="AlphaFoldDB" id="A0A1M6D6H0"/>
<dbReference type="InterPro" id="IPR035965">
    <property type="entry name" value="PAS-like_dom_sf"/>
</dbReference>
<dbReference type="EMBL" id="FQYX01000004">
    <property type="protein sequence ID" value="SHI68815.1"/>
    <property type="molecule type" value="Genomic_DNA"/>
</dbReference>
<dbReference type="Proteomes" id="UP000184231">
    <property type="component" value="Unassembled WGS sequence"/>
</dbReference>